<dbReference type="AlphaFoldDB" id="A0A1Y1MDE2"/>
<name>A0A1Y1MDE2_PHOPY</name>
<sequence length="132" mass="15671">MAHLPHRTSILQDRLQKLKKSEANCRKIWQQYQIVAKYYESNPVGPCPFSITELHKNTFRTKTVKINNSIFEVLRKRMFEFQQDISKINVLNKQFDVETKKFLKHLGKSKSNFIEYSIVAMQWRETVCCQTG</sequence>
<dbReference type="EMBL" id="GEZM01037860">
    <property type="protein sequence ID" value="JAV81876.1"/>
    <property type="molecule type" value="Transcribed_RNA"/>
</dbReference>
<organism evidence="1">
    <name type="scientific">Photinus pyralis</name>
    <name type="common">Common eastern firefly</name>
    <name type="synonym">Lampyris pyralis</name>
    <dbReference type="NCBI Taxonomy" id="7054"/>
    <lineage>
        <taxon>Eukaryota</taxon>
        <taxon>Metazoa</taxon>
        <taxon>Ecdysozoa</taxon>
        <taxon>Arthropoda</taxon>
        <taxon>Hexapoda</taxon>
        <taxon>Insecta</taxon>
        <taxon>Pterygota</taxon>
        <taxon>Neoptera</taxon>
        <taxon>Endopterygota</taxon>
        <taxon>Coleoptera</taxon>
        <taxon>Polyphaga</taxon>
        <taxon>Elateriformia</taxon>
        <taxon>Elateroidea</taxon>
        <taxon>Lampyridae</taxon>
        <taxon>Lampyrinae</taxon>
        <taxon>Photinus</taxon>
    </lineage>
</organism>
<accession>A0A1Y1MDE2</accession>
<evidence type="ECO:0000313" key="1">
    <source>
        <dbReference type="EMBL" id="JAV81876.1"/>
    </source>
</evidence>
<protein>
    <submittedName>
        <fullName evidence="1">Uncharacterized protein</fullName>
    </submittedName>
</protein>
<reference evidence="1" key="1">
    <citation type="journal article" date="2016" name="Sci. Rep.">
        <title>Molecular characterization of firefly nuptial gifts: a multi-omics approach sheds light on postcopulatory sexual selection.</title>
        <authorList>
            <person name="Al-Wathiqui N."/>
            <person name="Fallon T.R."/>
            <person name="South A."/>
            <person name="Weng J.K."/>
            <person name="Lewis S.M."/>
        </authorList>
    </citation>
    <scope>NUCLEOTIDE SEQUENCE</scope>
</reference>
<proteinExistence type="predicted"/>